<comment type="caution">
    <text evidence="4">The sequence shown here is derived from an EMBL/GenBank/DDBJ whole genome shotgun (WGS) entry which is preliminary data.</text>
</comment>
<evidence type="ECO:0000256" key="3">
    <source>
        <dbReference type="RuleBase" id="RU003690"/>
    </source>
</evidence>
<dbReference type="InterPro" id="IPR017853">
    <property type="entry name" value="GH"/>
</dbReference>
<dbReference type="InterPro" id="IPR001360">
    <property type="entry name" value="Glyco_hydro_1"/>
</dbReference>
<dbReference type="EMBL" id="JABWDY010024846">
    <property type="protein sequence ID" value="KAF5189928.1"/>
    <property type="molecule type" value="Genomic_DNA"/>
</dbReference>
<dbReference type="AlphaFoldDB" id="A0A7J6VZF2"/>
<dbReference type="PRINTS" id="PR00131">
    <property type="entry name" value="GLHYDRLASE1"/>
</dbReference>
<sequence>IEPYVTLLHNDSPQALQDKYGGFLSKDIVNDFRDYCDICFENFGDKVKHWVTINEPIITAQYGYSDGSAPPARCSPWKGCKEGNSGKEPYIVMHHMILAHASAAQLYKQKYKAKQRGEIGIAILGNWFLPYSDLPEDLAASDRFTDFYIGWCLEPFFYKDYPISMRNLVKERLPTFNDNEIKLVMGSLDFIGINYYTTSYAKGLPLMITEPYSWDNDSCVQLSLENEKGETVGPLQDLNTQIASYPDGLRQELVYLTQRYDSPKLYITENGIGKSTENTEEFLRKRDDEYRIHSIIDHLVAIKRAREEGANVNGYFVWSLMDNFQYNDGYSIQYGLWFVDHSNDLRRLAKRSSDWYRSFLSLDK</sequence>
<gene>
    <name evidence="4" type="ORF">FRX31_020483</name>
</gene>
<reference evidence="4 5" key="1">
    <citation type="submission" date="2020-06" db="EMBL/GenBank/DDBJ databases">
        <title>Transcriptomic and genomic resources for Thalictrum thalictroides and T. hernandezii: Facilitating candidate gene discovery in an emerging model plant lineage.</title>
        <authorList>
            <person name="Arias T."/>
            <person name="Riano-Pachon D.M."/>
            <person name="Di Stilio V.S."/>
        </authorList>
    </citation>
    <scope>NUCLEOTIDE SEQUENCE [LARGE SCALE GENOMIC DNA]</scope>
    <source>
        <strain evidence="5">cv. WT478/WT964</strain>
        <tissue evidence="4">Leaves</tissue>
    </source>
</reference>
<feature type="active site" description="Nucleophile" evidence="2">
    <location>
        <position position="269"/>
    </location>
</feature>
<dbReference type="SUPFAM" id="SSF51445">
    <property type="entry name" value="(Trans)glycosidases"/>
    <property type="match status" value="1"/>
</dbReference>
<dbReference type="PANTHER" id="PTHR10353">
    <property type="entry name" value="GLYCOSYL HYDROLASE"/>
    <property type="match status" value="1"/>
</dbReference>
<dbReference type="GO" id="GO:0008422">
    <property type="term" value="F:beta-glucosidase activity"/>
    <property type="evidence" value="ECO:0007669"/>
    <property type="project" value="TreeGrafter"/>
</dbReference>
<keyword evidence="5" id="KW-1185">Reference proteome</keyword>
<dbReference type="Proteomes" id="UP000554482">
    <property type="component" value="Unassembled WGS sequence"/>
</dbReference>
<accession>A0A7J6VZF2</accession>
<dbReference type="Gene3D" id="3.20.20.80">
    <property type="entry name" value="Glycosidases"/>
    <property type="match status" value="1"/>
</dbReference>
<dbReference type="PROSITE" id="PS00572">
    <property type="entry name" value="GLYCOSYL_HYDROL_F1_1"/>
    <property type="match status" value="1"/>
</dbReference>
<dbReference type="OrthoDB" id="65569at2759"/>
<dbReference type="InterPro" id="IPR018120">
    <property type="entry name" value="Glyco_hydro_1_AS"/>
</dbReference>
<organism evidence="4 5">
    <name type="scientific">Thalictrum thalictroides</name>
    <name type="common">Rue-anemone</name>
    <name type="synonym">Anemone thalictroides</name>
    <dbReference type="NCBI Taxonomy" id="46969"/>
    <lineage>
        <taxon>Eukaryota</taxon>
        <taxon>Viridiplantae</taxon>
        <taxon>Streptophyta</taxon>
        <taxon>Embryophyta</taxon>
        <taxon>Tracheophyta</taxon>
        <taxon>Spermatophyta</taxon>
        <taxon>Magnoliopsida</taxon>
        <taxon>Ranunculales</taxon>
        <taxon>Ranunculaceae</taxon>
        <taxon>Thalictroideae</taxon>
        <taxon>Thalictrum</taxon>
    </lineage>
</organism>
<dbReference type="PANTHER" id="PTHR10353:SF154">
    <property type="entry name" value="BETA-GLUCOSIDASE 9-RELATED"/>
    <property type="match status" value="1"/>
</dbReference>
<evidence type="ECO:0000313" key="5">
    <source>
        <dbReference type="Proteomes" id="UP000554482"/>
    </source>
</evidence>
<dbReference type="GO" id="GO:0005975">
    <property type="term" value="P:carbohydrate metabolic process"/>
    <property type="evidence" value="ECO:0007669"/>
    <property type="project" value="InterPro"/>
</dbReference>
<evidence type="ECO:0000313" key="4">
    <source>
        <dbReference type="EMBL" id="KAF5189928.1"/>
    </source>
</evidence>
<dbReference type="Pfam" id="PF00232">
    <property type="entry name" value="Glyco_hydro_1"/>
    <property type="match status" value="1"/>
</dbReference>
<evidence type="ECO:0000256" key="1">
    <source>
        <dbReference type="ARBA" id="ARBA00010838"/>
    </source>
</evidence>
<comment type="similarity">
    <text evidence="1 3">Belongs to the glycosyl hydrolase 1 family.</text>
</comment>
<name>A0A7J6VZF2_THATH</name>
<protein>
    <submittedName>
        <fullName evidence="4">Beta-glucosidase</fullName>
    </submittedName>
</protein>
<evidence type="ECO:0000256" key="2">
    <source>
        <dbReference type="PROSITE-ProRule" id="PRU10055"/>
    </source>
</evidence>
<proteinExistence type="inferred from homology"/>
<feature type="non-terminal residue" evidence="4">
    <location>
        <position position="1"/>
    </location>
</feature>